<accession>A0ACC1N9S9</accession>
<name>A0ACC1N9S9_9PEZI</name>
<sequence length="291" mass="34143">MDARRPRPDWEIEDRWHWPAWRFGMRLDELFTTLHEKFNMWPAPILDFEAFHHDVAELAHTAKTKDELFRALELRKKQRCEEITEVWELIAGYGTAGASILPEEHWAYAVQFFRTRSLDAMIAFLFEFLVDEEKEEVIRLKDFRRDEDRVPTASDGVEPNAVVSSREEQAPEGQNGGECDREDREYGRGWFPLLDQLSSIPRPIHPRWSKPDPYEELLTERRMRRKKRKSRPVGADPNPGQVTPESPKSRNMVSKPGPRRPPRHNAKERSTKDSTTGSRYNLRPRASRKAT</sequence>
<reference evidence="1" key="1">
    <citation type="submission" date="2022-10" db="EMBL/GenBank/DDBJ databases">
        <title>Genome Sequence of Xylaria curta.</title>
        <authorList>
            <person name="Buettner E."/>
        </authorList>
    </citation>
    <scope>NUCLEOTIDE SEQUENCE</scope>
    <source>
        <strain evidence="1">Babe10</strain>
    </source>
</reference>
<dbReference type="Proteomes" id="UP001143856">
    <property type="component" value="Unassembled WGS sequence"/>
</dbReference>
<comment type="caution">
    <text evidence="1">The sequence shown here is derived from an EMBL/GenBank/DDBJ whole genome shotgun (WGS) entry which is preliminary data.</text>
</comment>
<proteinExistence type="predicted"/>
<organism evidence="1 2">
    <name type="scientific">Xylaria curta</name>
    <dbReference type="NCBI Taxonomy" id="42375"/>
    <lineage>
        <taxon>Eukaryota</taxon>
        <taxon>Fungi</taxon>
        <taxon>Dikarya</taxon>
        <taxon>Ascomycota</taxon>
        <taxon>Pezizomycotina</taxon>
        <taxon>Sordariomycetes</taxon>
        <taxon>Xylariomycetidae</taxon>
        <taxon>Xylariales</taxon>
        <taxon>Xylariaceae</taxon>
        <taxon>Xylaria</taxon>
    </lineage>
</organism>
<dbReference type="EMBL" id="JAPDGR010002447">
    <property type="protein sequence ID" value="KAJ2975730.1"/>
    <property type="molecule type" value="Genomic_DNA"/>
</dbReference>
<evidence type="ECO:0000313" key="1">
    <source>
        <dbReference type="EMBL" id="KAJ2975730.1"/>
    </source>
</evidence>
<protein>
    <submittedName>
        <fullName evidence="1">Uncharacterized protein</fullName>
    </submittedName>
</protein>
<gene>
    <name evidence="1" type="ORF">NUW58_g8273</name>
</gene>
<evidence type="ECO:0000313" key="2">
    <source>
        <dbReference type="Proteomes" id="UP001143856"/>
    </source>
</evidence>
<keyword evidence="2" id="KW-1185">Reference proteome</keyword>